<keyword evidence="5" id="KW-0804">Transcription</keyword>
<organism evidence="6 7">
    <name type="scientific">Dermatophilus congolensis</name>
    <dbReference type="NCBI Taxonomy" id="1863"/>
    <lineage>
        <taxon>Bacteria</taxon>
        <taxon>Bacillati</taxon>
        <taxon>Actinomycetota</taxon>
        <taxon>Actinomycetes</taxon>
        <taxon>Micrococcales</taxon>
        <taxon>Dermatophilaceae</taxon>
        <taxon>Dermatophilus</taxon>
    </lineage>
</organism>
<dbReference type="Gene3D" id="1.10.10.10">
    <property type="entry name" value="Winged helix-like DNA-binding domain superfamily/Winged helix DNA-binding domain"/>
    <property type="match status" value="1"/>
</dbReference>
<dbReference type="GO" id="GO:0005829">
    <property type="term" value="C:cytosol"/>
    <property type="evidence" value="ECO:0007669"/>
    <property type="project" value="TreeGrafter"/>
</dbReference>
<dbReference type="SMART" id="SM00862">
    <property type="entry name" value="Trans_reg_C"/>
    <property type="match status" value="1"/>
</dbReference>
<keyword evidence="4" id="KW-0238">DNA-binding</keyword>
<keyword evidence="2" id="KW-0902">Two-component regulatory system</keyword>
<evidence type="ECO:0000256" key="2">
    <source>
        <dbReference type="ARBA" id="ARBA00023012"/>
    </source>
</evidence>
<accession>A0A239V5W8</accession>
<dbReference type="InterPro" id="IPR001789">
    <property type="entry name" value="Sig_transdc_resp-reg_receiver"/>
</dbReference>
<evidence type="ECO:0000256" key="4">
    <source>
        <dbReference type="ARBA" id="ARBA00023125"/>
    </source>
</evidence>
<dbReference type="EMBL" id="LT906453">
    <property type="protein sequence ID" value="SNV17416.1"/>
    <property type="molecule type" value="Genomic_DNA"/>
</dbReference>
<dbReference type="AlphaFoldDB" id="A0A239V5W8"/>
<dbReference type="GO" id="GO:0032993">
    <property type="term" value="C:protein-DNA complex"/>
    <property type="evidence" value="ECO:0007669"/>
    <property type="project" value="TreeGrafter"/>
</dbReference>
<keyword evidence="1" id="KW-0597">Phosphoprotein</keyword>
<dbReference type="FunFam" id="3.40.50.2300:FF:000002">
    <property type="entry name" value="DNA-binding response regulator PhoP"/>
    <property type="match status" value="1"/>
</dbReference>
<dbReference type="GO" id="GO:0006355">
    <property type="term" value="P:regulation of DNA-templated transcription"/>
    <property type="evidence" value="ECO:0007669"/>
    <property type="project" value="InterPro"/>
</dbReference>
<dbReference type="PANTHER" id="PTHR48111:SF1">
    <property type="entry name" value="TWO-COMPONENT RESPONSE REGULATOR ORR33"/>
    <property type="match status" value="1"/>
</dbReference>
<proteinExistence type="predicted"/>
<dbReference type="SUPFAM" id="SSF52172">
    <property type="entry name" value="CheY-like"/>
    <property type="match status" value="1"/>
</dbReference>
<dbReference type="InterPro" id="IPR011006">
    <property type="entry name" value="CheY-like_superfamily"/>
</dbReference>
<dbReference type="InterPro" id="IPR001867">
    <property type="entry name" value="OmpR/PhoB-type_DNA-bd"/>
</dbReference>
<dbReference type="KEGG" id="dco:SAMEA4475696_0201"/>
<evidence type="ECO:0000256" key="5">
    <source>
        <dbReference type="ARBA" id="ARBA00023163"/>
    </source>
</evidence>
<reference evidence="6 7" key="1">
    <citation type="submission" date="2017-06" db="EMBL/GenBank/DDBJ databases">
        <authorList>
            <consortium name="Pathogen Informatics"/>
        </authorList>
    </citation>
    <scope>NUCLEOTIDE SEQUENCE [LARGE SCALE GENOMIC DNA]</scope>
    <source>
        <strain evidence="6 7">NCTC13039</strain>
    </source>
</reference>
<dbReference type="RefSeq" id="WP_028327394.1">
    <property type="nucleotide sequence ID" value="NZ_JAAFNI010000001.1"/>
</dbReference>
<dbReference type="FunFam" id="1.10.10.10:FF:000005">
    <property type="entry name" value="Two-component system response regulator"/>
    <property type="match status" value="1"/>
</dbReference>
<dbReference type="PROSITE" id="PS51755">
    <property type="entry name" value="OMPR_PHOB"/>
    <property type="match status" value="1"/>
</dbReference>
<dbReference type="STRING" id="1121387.GCA_000429885_01513"/>
<evidence type="ECO:0000313" key="7">
    <source>
        <dbReference type="Proteomes" id="UP000242637"/>
    </source>
</evidence>
<evidence type="ECO:0000313" key="6">
    <source>
        <dbReference type="EMBL" id="SNV17416.1"/>
    </source>
</evidence>
<dbReference type="CDD" id="cd00383">
    <property type="entry name" value="trans_reg_C"/>
    <property type="match status" value="1"/>
</dbReference>
<dbReference type="Gene3D" id="3.40.50.2300">
    <property type="match status" value="1"/>
</dbReference>
<dbReference type="OrthoDB" id="3197131at2"/>
<dbReference type="GO" id="GO:0000156">
    <property type="term" value="F:phosphorelay response regulator activity"/>
    <property type="evidence" value="ECO:0007669"/>
    <property type="project" value="TreeGrafter"/>
</dbReference>
<dbReference type="Pfam" id="PF00072">
    <property type="entry name" value="Response_reg"/>
    <property type="match status" value="1"/>
</dbReference>
<keyword evidence="3" id="KW-0805">Transcription regulation</keyword>
<dbReference type="InterPro" id="IPR039420">
    <property type="entry name" value="WalR-like"/>
</dbReference>
<evidence type="ECO:0000256" key="1">
    <source>
        <dbReference type="ARBA" id="ARBA00022553"/>
    </source>
</evidence>
<keyword evidence="7" id="KW-1185">Reference proteome</keyword>
<dbReference type="Proteomes" id="UP000242637">
    <property type="component" value="Chromosome 1"/>
</dbReference>
<dbReference type="PANTHER" id="PTHR48111">
    <property type="entry name" value="REGULATOR OF RPOS"/>
    <property type="match status" value="1"/>
</dbReference>
<dbReference type="GeneID" id="63458505"/>
<dbReference type="Gene3D" id="6.10.250.690">
    <property type="match status" value="1"/>
</dbReference>
<gene>
    <name evidence="6" type="primary">tcrA_1</name>
    <name evidence="6" type="ORF">SAMEA4475696_00201</name>
</gene>
<dbReference type="InterPro" id="IPR036388">
    <property type="entry name" value="WH-like_DNA-bd_sf"/>
</dbReference>
<protein>
    <submittedName>
        <fullName evidence="6">Transcriptional regulatory protein tcrA</fullName>
    </submittedName>
</protein>
<sequence>MRVLVVEDDLAMAGLISTALTDQGFAVDMEHEGHAGLAAASGTGYDVVILDIMLPGLSGYRIVEKLRERGNWTPVLMLTAKDGPYDEADAFDLGADDYLTKPFDVVVLLARLRALVRRGAPARPATLMLGDLSLDPSTHRVYRGDKEVRLTAKEFAVLEFFMRHPGQLLTKKQILEGVWDAEFTGDVNIVEVYVGYLRKKLDTAFGRASFETIRGAGYRLVNDLV</sequence>
<dbReference type="GO" id="GO:0000976">
    <property type="term" value="F:transcription cis-regulatory region binding"/>
    <property type="evidence" value="ECO:0007669"/>
    <property type="project" value="TreeGrafter"/>
</dbReference>
<dbReference type="Pfam" id="PF00486">
    <property type="entry name" value="Trans_reg_C"/>
    <property type="match status" value="1"/>
</dbReference>
<evidence type="ECO:0000256" key="3">
    <source>
        <dbReference type="ARBA" id="ARBA00023015"/>
    </source>
</evidence>
<name>A0A239V5W8_9MICO</name>
<dbReference type="PROSITE" id="PS50110">
    <property type="entry name" value="RESPONSE_REGULATORY"/>
    <property type="match status" value="1"/>
</dbReference>
<dbReference type="SMART" id="SM00448">
    <property type="entry name" value="REC"/>
    <property type="match status" value="1"/>
</dbReference>